<proteinExistence type="predicted"/>
<evidence type="ECO:0000313" key="2">
    <source>
        <dbReference type="EMBL" id="AOV05645.1"/>
    </source>
</evidence>
<dbReference type="Gene3D" id="3.40.50.1820">
    <property type="entry name" value="alpha/beta hydrolase"/>
    <property type="match status" value="1"/>
</dbReference>
<organism evidence="2 3">
    <name type="scientific">Delftia tsuruhatensis</name>
    <dbReference type="NCBI Taxonomy" id="180282"/>
    <lineage>
        <taxon>Bacteria</taxon>
        <taxon>Pseudomonadati</taxon>
        <taxon>Pseudomonadota</taxon>
        <taxon>Betaproteobacteria</taxon>
        <taxon>Burkholderiales</taxon>
        <taxon>Comamonadaceae</taxon>
        <taxon>Delftia</taxon>
    </lineage>
</organism>
<sequence length="244" mass="26148">MQDRRTVHAIPCRSLGDPGYRDRSLEQMADDYCAMVRQVQPAGPYHLLGWSLGGSLAALIAARLEGQGQTVGFLGLVDPFVPAGDAAGSPSWWDDFRLFVSQMLPLARIEDLADIDASVPPRADLLAAALGREAARQGPGGPSGHACMDGADLAQAFLTTLHLKHLALQAQALAPVQAAASLWWSDETAAGHRLRLAHQLRQEDAGRAERAEGAVIRADHYAIMRNEGLTAEILDALALEYALD</sequence>
<dbReference type="InterPro" id="IPR001031">
    <property type="entry name" value="Thioesterase"/>
</dbReference>
<dbReference type="Proteomes" id="UP000095607">
    <property type="component" value="Chromosome"/>
</dbReference>
<name>A0ABM6EDH1_9BURK</name>
<evidence type="ECO:0000259" key="1">
    <source>
        <dbReference type="Pfam" id="PF00975"/>
    </source>
</evidence>
<reference evidence="2 3" key="1">
    <citation type="submission" date="2016-09" db="EMBL/GenBank/DDBJ databases">
        <title>Complete genome sequence of Deltia acidovorans CM13 isolated from murine proximal colonic tissue.</title>
        <authorList>
            <person name="Saffarian A."/>
        </authorList>
    </citation>
    <scope>NUCLEOTIDE SEQUENCE [LARGE SCALE GENOMIC DNA]</scope>
    <source>
        <strain evidence="2 3">CM13</strain>
    </source>
</reference>
<keyword evidence="3" id="KW-1185">Reference proteome</keyword>
<dbReference type="Pfam" id="PF00975">
    <property type="entry name" value="Thioesterase"/>
    <property type="match status" value="1"/>
</dbReference>
<feature type="domain" description="Thioesterase" evidence="1">
    <location>
        <begin position="23"/>
        <end position="106"/>
    </location>
</feature>
<gene>
    <name evidence="2" type="ORF">BI380_32220</name>
</gene>
<accession>A0ABM6EDH1</accession>
<evidence type="ECO:0000313" key="3">
    <source>
        <dbReference type="Proteomes" id="UP000095607"/>
    </source>
</evidence>
<protein>
    <recommendedName>
        <fullName evidence="1">Thioesterase domain-containing protein</fullName>
    </recommendedName>
</protein>
<dbReference type="SUPFAM" id="SSF53474">
    <property type="entry name" value="alpha/beta-Hydrolases"/>
    <property type="match status" value="1"/>
</dbReference>
<dbReference type="EMBL" id="CP017420">
    <property type="protein sequence ID" value="AOV05645.1"/>
    <property type="molecule type" value="Genomic_DNA"/>
</dbReference>
<dbReference type="InterPro" id="IPR029058">
    <property type="entry name" value="AB_hydrolase_fold"/>
</dbReference>